<keyword evidence="9" id="KW-1185">Reference proteome</keyword>
<dbReference type="Gene3D" id="6.10.250.2270">
    <property type="match status" value="1"/>
</dbReference>
<dbReference type="InterPro" id="IPR014722">
    <property type="entry name" value="Rib_uL2_dom2"/>
</dbReference>
<proteinExistence type="inferred from homology"/>
<dbReference type="GO" id="GO:0003735">
    <property type="term" value="F:structural constituent of ribosome"/>
    <property type="evidence" value="ECO:0007669"/>
    <property type="project" value="InterPro"/>
</dbReference>
<comment type="caution">
    <text evidence="8">The sequence shown here is derived from an EMBL/GenBank/DDBJ whole genome shotgun (WGS) entry which is preliminary data.</text>
</comment>
<evidence type="ECO:0000256" key="3">
    <source>
        <dbReference type="ARBA" id="ARBA00023274"/>
    </source>
</evidence>
<protein>
    <recommendedName>
        <fullName evidence="4">Large ribosomal subunit protein eL14</fullName>
    </recommendedName>
    <alternativeName>
        <fullName evidence="5">60S ribosomal protein L14</fullName>
    </alternativeName>
</protein>
<dbReference type="GO" id="GO:0006412">
    <property type="term" value="P:translation"/>
    <property type="evidence" value="ECO:0007669"/>
    <property type="project" value="InterPro"/>
</dbReference>
<dbReference type="Gene3D" id="2.30.30.30">
    <property type="match status" value="1"/>
</dbReference>
<gene>
    <name evidence="8" type="ORF">RN001_009769</name>
</gene>
<dbReference type="GO" id="GO:0042273">
    <property type="term" value="P:ribosomal large subunit biogenesis"/>
    <property type="evidence" value="ECO:0007669"/>
    <property type="project" value="TreeGrafter"/>
</dbReference>
<evidence type="ECO:0000256" key="4">
    <source>
        <dbReference type="ARBA" id="ARBA00035215"/>
    </source>
</evidence>
<dbReference type="InterPro" id="IPR008991">
    <property type="entry name" value="Translation_prot_SH3-like_sf"/>
</dbReference>
<evidence type="ECO:0000256" key="6">
    <source>
        <dbReference type="SAM" id="MobiDB-lite"/>
    </source>
</evidence>
<evidence type="ECO:0000256" key="2">
    <source>
        <dbReference type="ARBA" id="ARBA00022980"/>
    </source>
</evidence>
<evidence type="ECO:0000259" key="7">
    <source>
        <dbReference type="Pfam" id="PF01929"/>
    </source>
</evidence>
<evidence type="ECO:0000313" key="9">
    <source>
        <dbReference type="Proteomes" id="UP001353858"/>
    </source>
</evidence>
<evidence type="ECO:0000256" key="5">
    <source>
        <dbReference type="ARBA" id="ARBA00035318"/>
    </source>
</evidence>
<reference evidence="9" key="1">
    <citation type="submission" date="2023-01" db="EMBL/GenBank/DDBJ databases">
        <title>Key to firefly adult light organ development and bioluminescence: homeobox transcription factors regulate luciferase expression and transportation to peroxisome.</title>
        <authorList>
            <person name="Fu X."/>
        </authorList>
    </citation>
    <scope>NUCLEOTIDE SEQUENCE [LARGE SCALE GENOMIC DNA]</scope>
</reference>
<comment type="similarity">
    <text evidence="1">Belongs to the eukaryotic ribosomal protein eL14 family.</text>
</comment>
<dbReference type="InterPro" id="IPR039660">
    <property type="entry name" value="Ribosomal_eL14"/>
</dbReference>
<sequence>MPFKRFVETGRIALVADGPRKGKLVTIVDVIDQTRALIDGPETGVRRSALRLNQLQLTNFRIKFPFNAPTSVVRKAWHAQNINEKWANSAWAKKLLAKEKRKTLTDFDRFKLGKARLIRNKMRTKAFNRLKNIASVDGTLYGKKKMPKYMKEKSGKEGAKAKSKPKPEKKKQEKQEKPKKQQKAK</sequence>
<dbReference type="Pfam" id="PF01929">
    <property type="entry name" value="Ribosomal_L14e"/>
    <property type="match status" value="1"/>
</dbReference>
<organism evidence="8 9">
    <name type="scientific">Aquatica leii</name>
    <dbReference type="NCBI Taxonomy" id="1421715"/>
    <lineage>
        <taxon>Eukaryota</taxon>
        <taxon>Metazoa</taxon>
        <taxon>Ecdysozoa</taxon>
        <taxon>Arthropoda</taxon>
        <taxon>Hexapoda</taxon>
        <taxon>Insecta</taxon>
        <taxon>Pterygota</taxon>
        <taxon>Neoptera</taxon>
        <taxon>Endopterygota</taxon>
        <taxon>Coleoptera</taxon>
        <taxon>Polyphaga</taxon>
        <taxon>Elateriformia</taxon>
        <taxon>Elateroidea</taxon>
        <taxon>Lampyridae</taxon>
        <taxon>Luciolinae</taxon>
        <taxon>Aquatica</taxon>
    </lineage>
</organism>
<dbReference type="GO" id="GO:0003723">
    <property type="term" value="F:RNA binding"/>
    <property type="evidence" value="ECO:0007669"/>
    <property type="project" value="InterPro"/>
</dbReference>
<dbReference type="Proteomes" id="UP001353858">
    <property type="component" value="Unassembled WGS sequence"/>
</dbReference>
<dbReference type="GO" id="GO:0022625">
    <property type="term" value="C:cytosolic large ribosomal subunit"/>
    <property type="evidence" value="ECO:0007669"/>
    <property type="project" value="TreeGrafter"/>
</dbReference>
<feature type="compositionally biased region" description="Basic and acidic residues" evidence="6">
    <location>
        <begin position="170"/>
        <end position="179"/>
    </location>
</feature>
<dbReference type="CDD" id="cd23702">
    <property type="entry name" value="eL14"/>
    <property type="match status" value="1"/>
</dbReference>
<dbReference type="InterPro" id="IPR002784">
    <property type="entry name" value="Ribosomal_eL14_dom"/>
</dbReference>
<dbReference type="SUPFAM" id="SSF50104">
    <property type="entry name" value="Translation proteins SH3-like domain"/>
    <property type="match status" value="1"/>
</dbReference>
<keyword evidence="3" id="KW-0687">Ribonucleoprotein</keyword>
<feature type="domain" description="Large ribosomal subunit protein eL14" evidence="7">
    <location>
        <begin position="47"/>
        <end position="119"/>
    </location>
</feature>
<dbReference type="PANTHER" id="PTHR11127">
    <property type="entry name" value="60S RIBOSOMAL PROTEIN L14"/>
    <property type="match status" value="1"/>
</dbReference>
<dbReference type="AlphaFoldDB" id="A0AAN7QGS3"/>
<evidence type="ECO:0000313" key="8">
    <source>
        <dbReference type="EMBL" id="KAK4877263.1"/>
    </source>
</evidence>
<dbReference type="EMBL" id="JARPUR010000004">
    <property type="protein sequence ID" value="KAK4877263.1"/>
    <property type="molecule type" value="Genomic_DNA"/>
</dbReference>
<name>A0AAN7QGS3_9COLE</name>
<feature type="compositionally biased region" description="Basic and acidic residues" evidence="6">
    <location>
        <begin position="149"/>
        <end position="160"/>
    </location>
</feature>
<keyword evidence="2" id="KW-0689">Ribosomal protein</keyword>
<feature type="region of interest" description="Disordered" evidence="6">
    <location>
        <begin position="144"/>
        <end position="185"/>
    </location>
</feature>
<evidence type="ECO:0000256" key="1">
    <source>
        <dbReference type="ARBA" id="ARBA00006592"/>
    </source>
</evidence>
<accession>A0AAN7QGS3</accession>
<dbReference type="PANTHER" id="PTHR11127:SF2">
    <property type="entry name" value="LARGE RIBOSOMAL SUBUNIT PROTEIN EL14"/>
    <property type="match status" value="1"/>
</dbReference>